<reference evidence="1" key="1">
    <citation type="journal article" date="2020" name="Fungal Divers.">
        <title>Resolving the Mortierellaceae phylogeny through synthesis of multi-gene phylogenetics and phylogenomics.</title>
        <authorList>
            <person name="Vandepol N."/>
            <person name="Liber J."/>
            <person name="Desiro A."/>
            <person name="Na H."/>
            <person name="Kennedy M."/>
            <person name="Barry K."/>
            <person name="Grigoriev I.V."/>
            <person name="Miller A.N."/>
            <person name="O'Donnell K."/>
            <person name="Stajich J.E."/>
            <person name="Bonito G."/>
        </authorList>
    </citation>
    <scope>NUCLEOTIDE SEQUENCE</scope>
    <source>
        <strain evidence="1">NRRL 28262</strain>
    </source>
</reference>
<evidence type="ECO:0000313" key="1">
    <source>
        <dbReference type="EMBL" id="KAG0281288.1"/>
    </source>
</evidence>
<dbReference type="AlphaFoldDB" id="A0AAD4DLJ0"/>
<comment type="caution">
    <text evidence="1">The sequence shown here is derived from an EMBL/GenBank/DDBJ whole genome shotgun (WGS) entry which is preliminary data.</text>
</comment>
<dbReference type="EMBL" id="JAAAIL010000024">
    <property type="protein sequence ID" value="KAG0281288.1"/>
    <property type="molecule type" value="Genomic_DNA"/>
</dbReference>
<dbReference type="InterPro" id="IPR032675">
    <property type="entry name" value="LRR_dom_sf"/>
</dbReference>
<proteinExistence type="predicted"/>
<name>A0AAD4DLJ0_9FUNG</name>
<keyword evidence="2" id="KW-1185">Reference proteome</keyword>
<sequence length="510" mass="58893">MARIVNLPEEVIALIGTHLDKNTIKAAIRTCWHLYNALLHLLWRQLAIPTRTGRLLPSANNVEENAHRVQCLEFRRPVPQEYYSLHYRNLYSIRISQPPACTIPPDDQDRHHCLLVGSNPQIQDLVFHNMQTPPSIALWDTIITSLQKPRRLEFRNHILLPKDTLDSFWQACSLFEELDLIIYKVYYGDILETLPFPRLRRLTLDFPDSCIRRGVDLEDYLAWVTNLLQLEALTWRVCDSHKFCTDDFITALSEKTWPRLESVKLTGVSEEDDVWSEIIQLLPPLKEYRTNNEKFGEQSFSRLQEHHFGTLRSLNVGGCPLFSSQMALSVLTGCVHLEDFRAPYIYIADLKNGNSTTQDWASVGLKHLKIYIARDPEDPGADELMFKQLSRQTQLRGLHFDQWLTLVLPTKLKESLNKQGAIQLRLDAGLFYLWTLKQLTHISFDETRQAMGVEEIEWILENWTSLKEMAGNLSDDAGAQAVSEGMFTGTDVCYWPFNSIFGGNYSEEWP</sequence>
<organism evidence="1 2">
    <name type="scientific">Linnemannia exigua</name>
    <dbReference type="NCBI Taxonomy" id="604196"/>
    <lineage>
        <taxon>Eukaryota</taxon>
        <taxon>Fungi</taxon>
        <taxon>Fungi incertae sedis</taxon>
        <taxon>Mucoromycota</taxon>
        <taxon>Mortierellomycotina</taxon>
        <taxon>Mortierellomycetes</taxon>
        <taxon>Mortierellales</taxon>
        <taxon>Mortierellaceae</taxon>
        <taxon>Linnemannia</taxon>
    </lineage>
</organism>
<dbReference type="Gene3D" id="3.80.10.10">
    <property type="entry name" value="Ribonuclease Inhibitor"/>
    <property type="match status" value="1"/>
</dbReference>
<gene>
    <name evidence="1" type="ORF">BGZ95_005187</name>
</gene>
<protein>
    <recommendedName>
        <fullName evidence="3">F-box domain-containing protein</fullName>
    </recommendedName>
</protein>
<dbReference type="SUPFAM" id="SSF52047">
    <property type="entry name" value="RNI-like"/>
    <property type="match status" value="1"/>
</dbReference>
<evidence type="ECO:0000313" key="2">
    <source>
        <dbReference type="Proteomes" id="UP001194580"/>
    </source>
</evidence>
<dbReference type="Proteomes" id="UP001194580">
    <property type="component" value="Unassembled WGS sequence"/>
</dbReference>
<evidence type="ECO:0008006" key="3">
    <source>
        <dbReference type="Google" id="ProtNLM"/>
    </source>
</evidence>
<accession>A0AAD4DLJ0</accession>